<dbReference type="Pfam" id="PF01032">
    <property type="entry name" value="FecCD"/>
    <property type="match status" value="1"/>
</dbReference>
<comment type="subcellular location">
    <subcellularLocation>
        <location evidence="1">Cell membrane</location>
        <topology evidence="1">Multi-pass membrane protein</topology>
    </subcellularLocation>
</comment>
<dbReference type="Proteomes" id="UP000256941">
    <property type="component" value="Unassembled WGS sequence"/>
</dbReference>
<evidence type="ECO:0000313" key="9">
    <source>
        <dbReference type="EMBL" id="REF68342.1"/>
    </source>
</evidence>
<dbReference type="CDD" id="cd06550">
    <property type="entry name" value="TM_ABC_iron-siderophores_like"/>
    <property type="match status" value="1"/>
</dbReference>
<protein>
    <submittedName>
        <fullName evidence="9">Iron complex transport system permease protein</fullName>
    </submittedName>
</protein>
<feature type="transmembrane region" description="Helical" evidence="8">
    <location>
        <begin position="206"/>
        <end position="226"/>
    </location>
</feature>
<dbReference type="GO" id="GO:0022857">
    <property type="term" value="F:transmembrane transporter activity"/>
    <property type="evidence" value="ECO:0007669"/>
    <property type="project" value="InterPro"/>
</dbReference>
<evidence type="ECO:0000313" key="10">
    <source>
        <dbReference type="Proteomes" id="UP000256941"/>
    </source>
</evidence>
<feature type="transmembrane region" description="Helical" evidence="8">
    <location>
        <begin position="101"/>
        <end position="120"/>
    </location>
</feature>
<feature type="transmembrane region" description="Helical" evidence="8">
    <location>
        <begin position="154"/>
        <end position="177"/>
    </location>
</feature>
<feature type="transmembrane region" description="Helical" evidence="8">
    <location>
        <begin position="21"/>
        <end position="45"/>
    </location>
</feature>
<feature type="transmembrane region" description="Helical" evidence="8">
    <location>
        <begin position="288"/>
        <end position="307"/>
    </location>
</feature>
<comment type="similarity">
    <text evidence="2">Belongs to the binding-protein-dependent transport system permease family. FecCD subfamily.</text>
</comment>
<evidence type="ECO:0000256" key="2">
    <source>
        <dbReference type="ARBA" id="ARBA00007935"/>
    </source>
</evidence>
<keyword evidence="7 8" id="KW-0472">Membrane</keyword>
<feature type="transmembrane region" description="Helical" evidence="8">
    <location>
        <begin position="246"/>
        <end position="268"/>
    </location>
</feature>
<feature type="transmembrane region" description="Helical" evidence="8">
    <location>
        <begin position="126"/>
        <end position="147"/>
    </location>
</feature>
<gene>
    <name evidence="9" type="ORF">BDD41_3381</name>
</gene>
<dbReference type="Gene3D" id="1.10.3470.10">
    <property type="entry name" value="ABC transporter involved in vitamin B12 uptake, BtuC"/>
    <property type="match status" value="1"/>
</dbReference>
<keyword evidence="6 8" id="KW-1133">Transmembrane helix</keyword>
<dbReference type="AlphaFoldDB" id="A0A3D9XJM4"/>
<dbReference type="GO" id="GO:0005886">
    <property type="term" value="C:plasma membrane"/>
    <property type="evidence" value="ECO:0007669"/>
    <property type="project" value="UniProtKB-SubCell"/>
</dbReference>
<reference evidence="9 10" key="1">
    <citation type="submission" date="2018-08" db="EMBL/GenBank/DDBJ databases">
        <title>Genomic Encyclopedia of Archaeal and Bacterial Type Strains, Phase II (KMG-II): from individual species to whole genera.</title>
        <authorList>
            <person name="Goeker M."/>
        </authorList>
    </citation>
    <scope>NUCLEOTIDE SEQUENCE [LARGE SCALE GENOMIC DNA]</scope>
    <source>
        <strain evidence="9 10">DSM 17099</strain>
    </source>
</reference>
<evidence type="ECO:0000256" key="1">
    <source>
        <dbReference type="ARBA" id="ARBA00004651"/>
    </source>
</evidence>
<evidence type="ECO:0000256" key="8">
    <source>
        <dbReference type="SAM" id="Phobius"/>
    </source>
</evidence>
<dbReference type="InterPro" id="IPR000522">
    <property type="entry name" value="ABC_transptr_permease_BtuC"/>
</dbReference>
<feature type="transmembrane region" description="Helical" evidence="8">
    <location>
        <begin position="313"/>
        <end position="333"/>
    </location>
</feature>
<proteinExistence type="inferred from homology"/>
<keyword evidence="4" id="KW-1003">Cell membrane</keyword>
<evidence type="ECO:0000256" key="5">
    <source>
        <dbReference type="ARBA" id="ARBA00022692"/>
    </source>
</evidence>
<dbReference type="SUPFAM" id="SSF81345">
    <property type="entry name" value="ABC transporter involved in vitamin B12 uptake, BtuC"/>
    <property type="match status" value="1"/>
</dbReference>
<keyword evidence="3" id="KW-0813">Transport</keyword>
<dbReference type="PANTHER" id="PTHR30472:SF37">
    <property type="entry name" value="FE(3+) DICITRATE TRANSPORT SYSTEM PERMEASE PROTEIN FECD-RELATED"/>
    <property type="match status" value="1"/>
</dbReference>
<name>A0A3D9XJM4_PARVE</name>
<sequence length="344" mass="34889">MSSRALDGRRVLRLPGGMQIGLANLAAALALTLASLGLGAVSLSWGETRLDLLAPLDADQAFALYQVRLPRLLLGFMAGWSVALAGAMLQSLARNPLADPGLLGLSQGAMVAIMVLTVLAPGLPPAWLPGAALLGGLAVAALLLALVRGHAGGLAVLLMGIALESTLSAVTAVLVLYTPPETSHALAGWMAGSLALADWPRVTMLAPWFAASPIAILLLGRALRLVDLGTPMAMALGLDAARARVAVLIVAVLLSSAALTAVGPLMFLGVMAPQLAAALSPASGRARLVLAALTGGLLVTAADMLARNAGTDIGLPVGLVLVTLGAPLFVLAMRMRLFLRMSSS</sequence>
<dbReference type="PANTHER" id="PTHR30472">
    <property type="entry name" value="FERRIC ENTEROBACTIN TRANSPORT SYSTEM PERMEASE PROTEIN"/>
    <property type="match status" value="1"/>
</dbReference>
<evidence type="ECO:0000256" key="6">
    <source>
        <dbReference type="ARBA" id="ARBA00022989"/>
    </source>
</evidence>
<evidence type="ECO:0000256" key="4">
    <source>
        <dbReference type="ARBA" id="ARBA00022475"/>
    </source>
</evidence>
<dbReference type="GO" id="GO:0033214">
    <property type="term" value="P:siderophore-iron import into cell"/>
    <property type="evidence" value="ECO:0007669"/>
    <property type="project" value="TreeGrafter"/>
</dbReference>
<feature type="transmembrane region" description="Helical" evidence="8">
    <location>
        <begin position="72"/>
        <end position="89"/>
    </location>
</feature>
<organism evidence="9 10">
    <name type="scientific">Paracoccus versutus</name>
    <name type="common">Thiobacillus versutus</name>
    <dbReference type="NCBI Taxonomy" id="34007"/>
    <lineage>
        <taxon>Bacteria</taxon>
        <taxon>Pseudomonadati</taxon>
        <taxon>Pseudomonadota</taxon>
        <taxon>Alphaproteobacteria</taxon>
        <taxon>Rhodobacterales</taxon>
        <taxon>Paracoccaceae</taxon>
        <taxon>Paracoccus</taxon>
    </lineage>
</organism>
<dbReference type="InterPro" id="IPR037294">
    <property type="entry name" value="ABC_BtuC-like"/>
</dbReference>
<evidence type="ECO:0000256" key="3">
    <source>
        <dbReference type="ARBA" id="ARBA00022448"/>
    </source>
</evidence>
<keyword evidence="5 8" id="KW-0812">Transmembrane</keyword>
<evidence type="ECO:0000256" key="7">
    <source>
        <dbReference type="ARBA" id="ARBA00023136"/>
    </source>
</evidence>
<dbReference type="EMBL" id="QTUJ01000003">
    <property type="protein sequence ID" value="REF68342.1"/>
    <property type="molecule type" value="Genomic_DNA"/>
</dbReference>
<comment type="caution">
    <text evidence="9">The sequence shown here is derived from an EMBL/GenBank/DDBJ whole genome shotgun (WGS) entry which is preliminary data.</text>
</comment>
<accession>A0A3D9XJM4</accession>
<dbReference type="RefSeq" id="WP_116222474.1">
    <property type="nucleotide sequence ID" value="NZ_CP038197.1"/>
</dbReference>